<keyword evidence="5 6" id="KW-0131">Cell cycle</keyword>
<keyword evidence="10" id="KW-1185">Reference proteome</keyword>
<feature type="compositionally biased region" description="Acidic residues" evidence="7">
    <location>
        <begin position="202"/>
        <end position="220"/>
    </location>
</feature>
<dbReference type="AlphaFoldDB" id="A0AAD1XY55"/>
<accession>A0AAD1XY55</accession>
<dbReference type="InterPro" id="IPR012923">
    <property type="entry name" value="Csm3"/>
</dbReference>
<comment type="caution">
    <text evidence="9">The sequence shown here is derived from an EMBL/GenBank/DDBJ whole genome shotgun (WGS) entry which is preliminary data.</text>
</comment>
<evidence type="ECO:0000256" key="3">
    <source>
        <dbReference type="ARBA" id="ARBA00022763"/>
    </source>
</evidence>
<dbReference type="GO" id="GO:0031297">
    <property type="term" value="P:replication fork processing"/>
    <property type="evidence" value="ECO:0007669"/>
    <property type="project" value="UniProtKB-UniRule"/>
</dbReference>
<proteinExistence type="inferred from homology"/>
<dbReference type="InterPro" id="IPR040038">
    <property type="entry name" value="TIPIN/Csm3/Swi3"/>
</dbReference>
<evidence type="ECO:0000256" key="5">
    <source>
        <dbReference type="ARBA" id="ARBA00023306"/>
    </source>
</evidence>
<comment type="similarity">
    <text evidence="2 6">Belongs to the CSM3 family.</text>
</comment>
<dbReference type="GO" id="GO:0006974">
    <property type="term" value="P:DNA damage response"/>
    <property type="evidence" value="ECO:0007669"/>
    <property type="project" value="UniProtKB-KW"/>
</dbReference>
<evidence type="ECO:0000256" key="1">
    <source>
        <dbReference type="ARBA" id="ARBA00004123"/>
    </source>
</evidence>
<evidence type="ECO:0000256" key="6">
    <source>
        <dbReference type="RuleBase" id="RU366049"/>
    </source>
</evidence>
<dbReference type="GO" id="GO:0043111">
    <property type="term" value="P:replication fork arrest"/>
    <property type="evidence" value="ECO:0007669"/>
    <property type="project" value="TreeGrafter"/>
</dbReference>
<evidence type="ECO:0000313" key="10">
    <source>
        <dbReference type="Proteomes" id="UP001295684"/>
    </source>
</evidence>
<protein>
    <recommendedName>
        <fullName evidence="8">Chromosome segregation in meiosis protein 3 domain-containing protein</fullName>
    </recommendedName>
</protein>
<dbReference type="GO" id="GO:0003677">
    <property type="term" value="F:DNA binding"/>
    <property type="evidence" value="ECO:0007669"/>
    <property type="project" value="TreeGrafter"/>
</dbReference>
<sequence length="220" mass="25765">MEDIYEVKGTTENHEDGALNGTEETKTEVKIIRAKKPILKLTPERLTENEDGFSSLYNDIKYNLIIKGEGHEITDLQRLMNIYRGWHNKVMPKYKFDHFVKQLRVQGKEPQVLNSLEQYRKLHKGIITTLEEEKTDFKKEDDFAPSIPEEDEYQAPPQEDEDDLQEFLEAAQEQKQQKVEPELKKEKVIVNEKEKENIKPADDDDSLNDDDLDDIISDEE</sequence>
<feature type="region of interest" description="Disordered" evidence="7">
    <location>
        <begin position="137"/>
        <end position="220"/>
    </location>
</feature>
<dbReference type="Pfam" id="PF07962">
    <property type="entry name" value="Swi3"/>
    <property type="match status" value="1"/>
</dbReference>
<evidence type="ECO:0000256" key="7">
    <source>
        <dbReference type="SAM" id="MobiDB-lite"/>
    </source>
</evidence>
<reference evidence="9" key="1">
    <citation type="submission" date="2023-07" db="EMBL/GenBank/DDBJ databases">
        <authorList>
            <consortium name="AG Swart"/>
            <person name="Singh M."/>
            <person name="Singh A."/>
            <person name="Seah K."/>
            <person name="Emmerich C."/>
        </authorList>
    </citation>
    <scope>NUCLEOTIDE SEQUENCE</scope>
    <source>
        <strain evidence="9">DP1</strain>
    </source>
</reference>
<comment type="subcellular location">
    <subcellularLocation>
        <location evidence="1 6">Nucleus</location>
    </subcellularLocation>
</comment>
<feature type="compositionally biased region" description="Acidic residues" evidence="7">
    <location>
        <begin position="148"/>
        <end position="166"/>
    </location>
</feature>
<comment type="function">
    <text evidence="6">Plays an important role in the control of DNA replication and the maintenance of replication fork stability.</text>
</comment>
<evidence type="ECO:0000259" key="8">
    <source>
        <dbReference type="Pfam" id="PF07962"/>
    </source>
</evidence>
<feature type="compositionally biased region" description="Basic and acidic residues" evidence="7">
    <location>
        <begin position="175"/>
        <end position="201"/>
    </location>
</feature>
<dbReference type="PANTHER" id="PTHR13220">
    <property type="entry name" value="TIMELESS INTERACTING-RELATED"/>
    <property type="match status" value="1"/>
</dbReference>
<dbReference type="EMBL" id="CAMPGE010022743">
    <property type="protein sequence ID" value="CAI2380761.1"/>
    <property type="molecule type" value="Genomic_DNA"/>
</dbReference>
<keyword evidence="4 6" id="KW-0539">Nucleus</keyword>
<dbReference type="GO" id="GO:0000076">
    <property type="term" value="P:DNA replication checkpoint signaling"/>
    <property type="evidence" value="ECO:0007669"/>
    <property type="project" value="UniProtKB-UniRule"/>
</dbReference>
<keyword evidence="3 6" id="KW-0227">DNA damage</keyword>
<organism evidence="9 10">
    <name type="scientific">Euplotes crassus</name>
    <dbReference type="NCBI Taxonomy" id="5936"/>
    <lineage>
        <taxon>Eukaryota</taxon>
        <taxon>Sar</taxon>
        <taxon>Alveolata</taxon>
        <taxon>Ciliophora</taxon>
        <taxon>Intramacronucleata</taxon>
        <taxon>Spirotrichea</taxon>
        <taxon>Hypotrichia</taxon>
        <taxon>Euplotida</taxon>
        <taxon>Euplotidae</taxon>
        <taxon>Moneuplotes</taxon>
    </lineage>
</organism>
<dbReference type="GO" id="GO:0031298">
    <property type="term" value="C:replication fork protection complex"/>
    <property type="evidence" value="ECO:0007669"/>
    <property type="project" value="TreeGrafter"/>
</dbReference>
<evidence type="ECO:0000313" key="9">
    <source>
        <dbReference type="EMBL" id="CAI2380761.1"/>
    </source>
</evidence>
<dbReference type="PANTHER" id="PTHR13220:SF11">
    <property type="entry name" value="TIMELESS-INTERACTING PROTEIN"/>
    <property type="match status" value="1"/>
</dbReference>
<gene>
    <name evidence="9" type="ORF">ECRASSUSDP1_LOCUS22201</name>
</gene>
<evidence type="ECO:0000256" key="4">
    <source>
        <dbReference type="ARBA" id="ARBA00023242"/>
    </source>
</evidence>
<dbReference type="Proteomes" id="UP001295684">
    <property type="component" value="Unassembled WGS sequence"/>
</dbReference>
<evidence type="ECO:0000256" key="2">
    <source>
        <dbReference type="ARBA" id="ARBA00006075"/>
    </source>
</evidence>
<feature type="domain" description="Chromosome segregation in meiosis protein 3" evidence="8">
    <location>
        <begin position="40"/>
        <end position="121"/>
    </location>
</feature>
<name>A0AAD1XY55_EUPCR</name>